<feature type="region of interest" description="Disordered" evidence="1">
    <location>
        <begin position="1160"/>
        <end position="1224"/>
    </location>
</feature>
<feature type="compositionally biased region" description="Basic and acidic residues" evidence="1">
    <location>
        <begin position="450"/>
        <end position="465"/>
    </location>
</feature>
<feature type="compositionally biased region" description="Polar residues" evidence="1">
    <location>
        <begin position="1163"/>
        <end position="1175"/>
    </location>
</feature>
<evidence type="ECO:0000313" key="2">
    <source>
        <dbReference type="EMBL" id="TID23143.1"/>
    </source>
</evidence>
<organism evidence="2 3">
    <name type="scientific">Venturia nashicola</name>
    <dbReference type="NCBI Taxonomy" id="86259"/>
    <lineage>
        <taxon>Eukaryota</taxon>
        <taxon>Fungi</taxon>
        <taxon>Dikarya</taxon>
        <taxon>Ascomycota</taxon>
        <taxon>Pezizomycotina</taxon>
        <taxon>Dothideomycetes</taxon>
        <taxon>Pleosporomycetidae</taxon>
        <taxon>Venturiales</taxon>
        <taxon>Venturiaceae</taxon>
        <taxon>Venturia</taxon>
    </lineage>
</organism>
<feature type="compositionally biased region" description="Basic and acidic residues" evidence="1">
    <location>
        <begin position="876"/>
        <end position="888"/>
    </location>
</feature>
<proteinExistence type="predicted"/>
<reference evidence="2 3" key="1">
    <citation type="submission" date="2019-04" db="EMBL/GenBank/DDBJ databases">
        <title>High contiguity whole genome sequence and gene annotation resource for two Venturia nashicola isolates.</title>
        <authorList>
            <person name="Prokchorchik M."/>
            <person name="Won K."/>
            <person name="Lee Y."/>
            <person name="Choi E.D."/>
            <person name="Segonzac C."/>
            <person name="Sohn K.H."/>
        </authorList>
    </citation>
    <scope>NUCLEOTIDE SEQUENCE [LARGE SCALE GENOMIC DNA]</scope>
    <source>
        <strain evidence="2 3">PRI2</strain>
    </source>
</reference>
<evidence type="ECO:0008006" key="4">
    <source>
        <dbReference type="Google" id="ProtNLM"/>
    </source>
</evidence>
<feature type="compositionally biased region" description="Basic and acidic residues" evidence="1">
    <location>
        <begin position="816"/>
        <end position="829"/>
    </location>
</feature>
<feature type="region of interest" description="Disordered" evidence="1">
    <location>
        <begin position="428"/>
        <end position="575"/>
    </location>
</feature>
<feature type="compositionally biased region" description="Polar residues" evidence="1">
    <location>
        <begin position="1202"/>
        <end position="1221"/>
    </location>
</feature>
<feature type="compositionally biased region" description="Polar residues" evidence="1">
    <location>
        <begin position="1033"/>
        <end position="1042"/>
    </location>
</feature>
<feature type="region of interest" description="Disordered" evidence="1">
    <location>
        <begin position="812"/>
        <end position="1085"/>
    </location>
</feature>
<keyword evidence="3" id="KW-1185">Reference proteome</keyword>
<dbReference type="STRING" id="86259.A0A4Z1P372"/>
<accession>A0A4Z1P372</accession>
<feature type="compositionally biased region" description="Acidic residues" evidence="1">
    <location>
        <begin position="466"/>
        <end position="478"/>
    </location>
</feature>
<dbReference type="EMBL" id="SNSC02000007">
    <property type="protein sequence ID" value="TID23143.1"/>
    <property type="molecule type" value="Genomic_DNA"/>
</dbReference>
<feature type="compositionally biased region" description="Polar residues" evidence="1">
    <location>
        <begin position="1449"/>
        <end position="1469"/>
    </location>
</feature>
<feature type="compositionally biased region" description="Low complexity" evidence="1">
    <location>
        <begin position="1341"/>
        <end position="1355"/>
    </location>
</feature>
<feature type="region of interest" description="Disordered" evidence="1">
    <location>
        <begin position="1237"/>
        <end position="1310"/>
    </location>
</feature>
<dbReference type="Proteomes" id="UP000298493">
    <property type="component" value="Unassembled WGS sequence"/>
</dbReference>
<feature type="compositionally biased region" description="Basic and acidic residues" evidence="1">
    <location>
        <begin position="1274"/>
        <end position="1286"/>
    </location>
</feature>
<dbReference type="OrthoDB" id="5363079at2759"/>
<feature type="compositionally biased region" description="Basic and acidic residues" evidence="1">
    <location>
        <begin position="1252"/>
        <end position="1266"/>
    </location>
</feature>
<feature type="region of interest" description="Disordered" evidence="1">
    <location>
        <begin position="1447"/>
        <end position="1473"/>
    </location>
</feature>
<feature type="compositionally biased region" description="Acidic residues" evidence="1">
    <location>
        <begin position="889"/>
        <end position="900"/>
    </location>
</feature>
<sequence length="1788" mass="198403">METIAISRLGRSLLYPETRCINAIVTLIWPYSSSTQSFALLLAEPDFRLRNKKGQVLVRFQGASAAVLARARIASGDEINLHLEGVQWLDADPGITTPGRSVDTELLFKRKLVCQILRDGQELANIHVEDDIVSERSRSPHPSTPTGRHFAYANPRLSELNDLSTPASSAFHKRARVSGGALVDSPYDPFVRREGEPERKKARHSWGVEARWKVEGDVPSPTKENRTTDWIQDEELLSPSKPSQRSTPIKESQPPVFEPSSIAARSTEDYTHELRAQHNQELMDQFYCDTEEDTDMEGVQASAVFDRMRRDRSYESPLRQSFSVFRDSTFASNNEGVGEPMAFETEVLPGFSETLNTALLQQEEDSFFNLPSSDSIEALESVEKGTILGVADDERSFIAFQRTSSLARELLESDEVDDDEIERQARRRSAFGIESQERQQSQGENSGVERLGRNQSEREENSREELDSEAPIVEEVESENLQRRQNFRSQQAQRQLQVRQEEEIESFLGRSSGPTDGIDPTLHMAPPSLPLIQTSNFDSDLVASMAAPSRPRSPKTPDLRPQQSAALPLPSPFPGDDLATSYVDDGASDWQPSQGFMVPLRKSLPGFGFGFGFESDGLDRRYSTEVVVVPDTNNIAEGKFELPEQQLAATLNTKSPEPEVVPKANLESTIRGGKLLREKPPNDSSFLEASSPKDMLEAEVEAGYPLVDIQPDPILHKGLIHTQMSHNKGQTAFVQVIAEIAGAEMAGGDIPDADIAEPGTGMLKIEANEDAARYPEVPPIDPIFSYASQANVSEVEHVPDAPNFTALQVQSSDSVMEDRVGSEHAAYDKSEEDGEDEVMALTKESGMMNGKEDKENKAEGSVRGQSTGMSGEEIEREYSQDEKGVEHEYSDDEESDEEEGGVLIGPDHRFGPPLSTSAGPSKSAREVISLLSDSDDNSSMGGDSDLESVDGDKEEARVSRTNLIDDDVKEESEENGEDEEASESELDDYNEDDDARESSGTEDDDDPDQDSRMHGLEPSGSQYIPSFDGANDSPPSSSSVPTLMSEDRFSSSVPTLHTSYAGNLAPYTSAPINDRGPSSTAPLAQTRKTVVIELGSDSEEDTQNIPSTVPLPTIKHELLERTEIKDTYQPSYDDDEPMEDRTPADVTDDYVSAVDERFEDQFMNPSQDEQQQAVPETQKLLDQRPAVTFAPRVSRRRALGGSQPTTQLEHQSSQALASSQDTFKRPRLMIQDTFEGMVHSDGSVTTAPPSSRGHDSETTTDNEHESPITQIKVSTDHPSHSLEEQKAQSMSSSPPMISDAYPDDQDLNPNLRSEVIHRPQQSSRRQTSRLQQSIAESTLVTPDTSQSTQSQPSFPAHVDQGTVPPTPKLTQTTSNFSRKNQQSCALQQGFDEDFQEYEKFNLKLEKAVARAKTDVAPVEQWSQDESEALAATLNRLKHDEICASILEESGNSSQKMRASSRGSPSNLDTWLSPRKPKLQFQPASEMSFRSIAKLDLSLSPRKLKLKHHYQLSPPPQAFEDEPMPESQTLRRDRFDSEGVEFDMEDDILSSKFDTVNSRVSMSPTPKHQKLMAQSLKDELKGKNAGYPSSQLSGFKFSQGQPSQTKGLVTSWGYYTPVSNLMTKVSTQASQFPDNLADVIAVVAKSSTRPLRAESGPKDYVVEFLISDEDFWPNKVSVKIYRPWKPALPALEDGDPILLRSFNVLPTKKGVGLYMRSNESSSWCAWKFNLTVENNLSSDDDQPTWSQNIRAGKELTLKDREVCTAAEAQRGDEEREFVQELRKWWINKG</sequence>
<feature type="region of interest" description="Disordered" evidence="1">
    <location>
        <begin position="217"/>
        <end position="262"/>
    </location>
</feature>
<protein>
    <recommendedName>
        <fullName evidence="4">Telomeric single stranded DNA binding POT1/Cdc13 domain-containing protein</fullName>
    </recommendedName>
</protein>
<feature type="compositionally biased region" description="Polar residues" evidence="1">
    <location>
        <begin position="240"/>
        <end position="250"/>
    </location>
</feature>
<feature type="region of interest" description="Disordered" evidence="1">
    <location>
        <begin position="1120"/>
        <end position="1144"/>
    </location>
</feature>
<feature type="compositionally biased region" description="Polar residues" evidence="1">
    <location>
        <begin position="1076"/>
        <end position="1085"/>
    </location>
</feature>
<dbReference type="SUPFAM" id="SSF50249">
    <property type="entry name" value="Nucleic acid-binding proteins"/>
    <property type="match status" value="1"/>
</dbReference>
<feature type="compositionally biased region" description="Low complexity" evidence="1">
    <location>
        <begin position="929"/>
        <end position="943"/>
    </location>
</feature>
<gene>
    <name evidence="2" type="ORF">E6O75_ATG02317</name>
</gene>
<feature type="compositionally biased region" description="Polar residues" evidence="1">
    <location>
        <begin position="1368"/>
        <end position="1377"/>
    </location>
</feature>
<dbReference type="Gene3D" id="2.40.50.140">
    <property type="entry name" value="Nucleic acid-binding proteins"/>
    <property type="match status" value="1"/>
</dbReference>
<comment type="caution">
    <text evidence="2">The sequence shown here is derived from an EMBL/GenBank/DDBJ whole genome shotgun (WGS) entry which is preliminary data.</text>
</comment>
<feature type="compositionally biased region" description="Low complexity" evidence="1">
    <location>
        <begin position="483"/>
        <end position="498"/>
    </location>
</feature>
<feature type="compositionally biased region" description="Acidic residues" evidence="1">
    <location>
        <begin position="964"/>
        <end position="1008"/>
    </location>
</feature>
<dbReference type="InterPro" id="IPR012340">
    <property type="entry name" value="NA-bd_OB-fold"/>
</dbReference>
<evidence type="ECO:0000313" key="3">
    <source>
        <dbReference type="Proteomes" id="UP000298493"/>
    </source>
</evidence>
<name>A0A4Z1P372_9PEZI</name>
<feature type="compositionally biased region" description="Basic and acidic residues" evidence="1">
    <location>
        <begin position="850"/>
        <end position="860"/>
    </location>
</feature>
<evidence type="ECO:0000256" key="1">
    <source>
        <dbReference type="SAM" id="MobiDB-lite"/>
    </source>
</evidence>
<feature type="region of interest" description="Disordered" evidence="1">
    <location>
        <begin position="1338"/>
        <end position="1377"/>
    </location>
</feature>
<feature type="compositionally biased region" description="Polar residues" evidence="1">
    <location>
        <begin position="1050"/>
        <end position="1061"/>
    </location>
</feature>